<keyword evidence="1" id="KW-0472">Membrane</keyword>
<keyword evidence="1" id="KW-1133">Transmembrane helix</keyword>
<dbReference type="Proteomes" id="UP000824782">
    <property type="component" value="Unassembled WGS sequence"/>
</dbReference>
<evidence type="ECO:0000256" key="1">
    <source>
        <dbReference type="SAM" id="Phobius"/>
    </source>
</evidence>
<sequence length="133" mass="15177">MLSSDREHGHPHLLCSRSAALYLCGNLLVTTGLFKIILHHKTKACMTERPAFQQSDLSPLYNKPVNFTNIYLLNDVPVQYVTVPYKLRKENVFIDVIAISPAAQSAWDFQIIQWTSQHEGLPSPLELYCSTMW</sequence>
<protein>
    <submittedName>
        <fullName evidence="2">Uncharacterized protein</fullName>
    </submittedName>
</protein>
<keyword evidence="3" id="KW-1185">Reference proteome</keyword>
<dbReference type="EMBL" id="WNYA01011701">
    <property type="protein sequence ID" value="KAG8540069.1"/>
    <property type="molecule type" value="Genomic_DNA"/>
</dbReference>
<feature type="transmembrane region" description="Helical" evidence="1">
    <location>
        <begin position="20"/>
        <end position="38"/>
    </location>
</feature>
<gene>
    <name evidence="2" type="ORF">GDO81_019889</name>
</gene>
<name>A0AAV6YRN4_ENGPU</name>
<organism evidence="2 3">
    <name type="scientific">Engystomops pustulosus</name>
    <name type="common">Tungara frog</name>
    <name type="synonym">Physalaemus pustulosus</name>
    <dbReference type="NCBI Taxonomy" id="76066"/>
    <lineage>
        <taxon>Eukaryota</taxon>
        <taxon>Metazoa</taxon>
        <taxon>Chordata</taxon>
        <taxon>Craniata</taxon>
        <taxon>Vertebrata</taxon>
        <taxon>Euteleostomi</taxon>
        <taxon>Amphibia</taxon>
        <taxon>Batrachia</taxon>
        <taxon>Anura</taxon>
        <taxon>Neobatrachia</taxon>
        <taxon>Hyloidea</taxon>
        <taxon>Leptodactylidae</taxon>
        <taxon>Leiuperinae</taxon>
        <taxon>Engystomops</taxon>
    </lineage>
</organism>
<evidence type="ECO:0000313" key="2">
    <source>
        <dbReference type="EMBL" id="KAG8540069.1"/>
    </source>
</evidence>
<reference evidence="2" key="1">
    <citation type="thesis" date="2020" institute="ProQuest LLC" country="789 East Eisenhower Parkway, Ann Arbor, MI, USA">
        <title>Comparative Genomics and Chromosome Evolution.</title>
        <authorList>
            <person name="Mudd A.B."/>
        </authorList>
    </citation>
    <scope>NUCLEOTIDE SEQUENCE</scope>
    <source>
        <strain evidence="2">237g6f4</strain>
        <tissue evidence="2">Blood</tissue>
    </source>
</reference>
<dbReference type="AlphaFoldDB" id="A0AAV6YRN4"/>
<accession>A0AAV6YRN4</accession>
<evidence type="ECO:0000313" key="3">
    <source>
        <dbReference type="Proteomes" id="UP000824782"/>
    </source>
</evidence>
<proteinExistence type="predicted"/>
<comment type="caution">
    <text evidence="2">The sequence shown here is derived from an EMBL/GenBank/DDBJ whole genome shotgun (WGS) entry which is preliminary data.</text>
</comment>
<keyword evidence="1" id="KW-0812">Transmembrane</keyword>